<feature type="chain" id="PRO_5028950163" evidence="1">
    <location>
        <begin position="28"/>
        <end position="393"/>
    </location>
</feature>
<keyword evidence="3" id="KW-1185">Reference proteome</keyword>
<accession>A0A7D4SIB9</accession>
<sequence>MRSFQQILLYSAMTLSVSGLTAQTALAVPEDSTQLSVSDNVVPTVLEKDLYAVELDNPNPEATIEYKLSEPVLNQLAEEGMRLLLVRLTGKRSLLSSPRTESLLSNSRRWLKSYAYVPVMQEGVKVGLKIRLKYDEVLLKQALAEMQIKVWPLNLRPKLLVMGTLVESNTITKLDQEALGYRVDINLQDYAEQLALPVSWPQETMPWIYPINPVNNITPLQDVLVQSDQNNLLSFKLVRREQEYELSWHLFADNGSILAKGKTLDSDRQTLLHNMLDMVAARLVEVNRQILDSRDQISINLSNIGDIKSLQQAKTQLQQALPTVTEIKLVTVEQDSARLEVAYRGDYANFIGWLERLSQFSITSSSEMLRQIDMRFQYVEPVEEVPELPEVAQ</sequence>
<evidence type="ECO:0000256" key="1">
    <source>
        <dbReference type="SAM" id="SignalP"/>
    </source>
</evidence>
<dbReference type="AlphaFoldDB" id="A0A7D4SIB9"/>
<keyword evidence="1" id="KW-0732">Signal</keyword>
<dbReference type="KEGG" id="txa:HQN79_07715"/>
<dbReference type="InterPro" id="IPR018642">
    <property type="entry name" value="DUF2066"/>
</dbReference>
<proteinExistence type="predicted"/>
<dbReference type="Proteomes" id="UP000504724">
    <property type="component" value="Chromosome"/>
</dbReference>
<organism evidence="2 3">
    <name type="scientific">Thiomicrorhabdus xiamenensis</name>
    <dbReference type="NCBI Taxonomy" id="2739063"/>
    <lineage>
        <taxon>Bacteria</taxon>
        <taxon>Pseudomonadati</taxon>
        <taxon>Pseudomonadota</taxon>
        <taxon>Gammaproteobacteria</taxon>
        <taxon>Thiotrichales</taxon>
        <taxon>Piscirickettsiaceae</taxon>
        <taxon>Thiomicrorhabdus</taxon>
    </lineage>
</organism>
<feature type="signal peptide" evidence="1">
    <location>
        <begin position="1"/>
        <end position="27"/>
    </location>
</feature>
<reference evidence="2 3" key="1">
    <citation type="submission" date="2020-05" db="EMBL/GenBank/DDBJ databases">
        <title>Thiomicrorhabdus sediminis sp.nov. and Thiomicrorhabdus xiamenensis sp.nov., novel sulfur-oxidizing bacteria isolated from coastal sediment.</title>
        <authorList>
            <person name="Liu X."/>
        </authorList>
    </citation>
    <scope>NUCLEOTIDE SEQUENCE [LARGE SCALE GENOMIC DNA]</scope>
    <source>
        <strain evidence="2 3">G2</strain>
    </source>
</reference>
<dbReference type="Pfam" id="PF09839">
    <property type="entry name" value="DUF2066"/>
    <property type="match status" value="1"/>
</dbReference>
<evidence type="ECO:0000313" key="3">
    <source>
        <dbReference type="Proteomes" id="UP000504724"/>
    </source>
</evidence>
<gene>
    <name evidence="2" type="ORF">HQN79_07715</name>
</gene>
<protein>
    <submittedName>
        <fullName evidence="2">DUF2066 domain-containing protein</fullName>
    </submittedName>
</protein>
<dbReference type="EMBL" id="CP054020">
    <property type="protein sequence ID" value="QKI89460.1"/>
    <property type="molecule type" value="Genomic_DNA"/>
</dbReference>
<evidence type="ECO:0000313" key="2">
    <source>
        <dbReference type="EMBL" id="QKI89460.1"/>
    </source>
</evidence>
<name>A0A7D4SIB9_9GAMM</name>
<dbReference type="RefSeq" id="WP_173285358.1">
    <property type="nucleotide sequence ID" value="NZ_CP054020.1"/>
</dbReference>